<evidence type="ECO:0000259" key="1">
    <source>
        <dbReference type="Pfam" id="PF04168"/>
    </source>
</evidence>
<dbReference type="EMBL" id="SUME01000003">
    <property type="protein sequence ID" value="TJZ61262.1"/>
    <property type="molecule type" value="Genomic_DNA"/>
</dbReference>
<name>A0A4U0P3R9_9SPHI</name>
<feature type="domain" description="DUF403" evidence="1">
    <location>
        <begin position="1"/>
        <end position="300"/>
    </location>
</feature>
<dbReference type="InterPro" id="IPR007296">
    <property type="entry name" value="DUF403"/>
</dbReference>
<dbReference type="OrthoDB" id="9803532at2"/>
<accession>A0A4U0P3R9</accession>
<dbReference type="PANTHER" id="PTHR34595:SF7">
    <property type="entry name" value="SLL1039 PROTEIN"/>
    <property type="match status" value="1"/>
</dbReference>
<dbReference type="Pfam" id="PF04168">
    <property type="entry name" value="Alpha-E"/>
    <property type="match status" value="1"/>
</dbReference>
<reference evidence="2 3" key="1">
    <citation type="submission" date="2019-04" db="EMBL/GenBank/DDBJ databases">
        <title>Sphingobacterium olei sp. nov., isolated from oil-contaminated soil.</title>
        <authorList>
            <person name="Liu B."/>
        </authorList>
    </citation>
    <scope>NUCLEOTIDE SEQUENCE [LARGE SCALE GENOMIC DNA]</scope>
    <source>
        <strain evidence="2 3">HAL-9</strain>
    </source>
</reference>
<organism evidence="2 3">
    <name type="scientific">Sphingobacterium olei</name>
    <dbReference type="NCBI Taxonomy" id="2571155"/>
    <lineage>
        <taxon>Bacteria</taxon>
        <taxon>Pseudomonadati</taxon>
        <taxon>Bacteroidota</taxon>
        <taxon>Sphingobacteriia</taxon>
        <taxon>Sphingobacteriales</taxon>
        <taxon>Sphingobacteriaceae</taxon>
        <taxon>Sphingobacterium</taxon>
    </lineage>
</organism>
<comment type="caution">
    <text evidence="2">The sequence shown here is derived from an EMBL/GenBank/DDBJ whole genome shotgun (WGS) entry which is preliminary data.</text>
</comment>
<sequence length="304" mass="36042">MLSRVAENLFWMSRYMERTNISLRVLKTLYIAHQDGLPVRSWEQTAHQFGIREAENMSSYTILKTLIFDGNSNFSILNNVFRARENARSAQDHINRELWQSLNDYYHLVRDSQLSQQLIFDPISVLDQLIKQTMYYYGVIDSSMNRGEAYCFLSLGKLIERGMQIVDLLKTELEQNIHTEGREEDQRWRYLLIALNGYETYLSENVGSLEPQSVLNQILYKNNFPNSLFYNWDQIESFANFMEQDEVDLHTKGLNFEIGKSFSFIKYNQLPEHIDHKLQFLNTIQRNYYNLSKVINRDYFGIIN</sequence>
<proteinExistence type="predicted"/>
<keyword evidence="3" id="KW-1185">Reference proteome</keyword>
<dbReference type="PANTHER" id="PTHR34595">
    <property type="entry name" value="BLR5612 PROTEIN"/>
    <property type="match status" value="1"/>
</dbReference>
<evidence type="ECO:0000313" key="2">
    <source>
        <dbReference type="EMBL" id="TJZ61262.1"/>
    </source>
</evidence>
<dbReference type="RefSeq" id="WP_136900918.1">
    <property type="nucleotide sequence ID" value="NZ_SUME01000003.1"/>
</dbReference>
<dbReference type="Proteomes" id="UP000306808">
    <property type="component" value="Unassembled WGS sequence"/>
</dbReference>
<gene>
    <name evidence="2" type="ORF">FAZ15_08670</name>
</gene>
<protein>
    <submittedName>
        <fullName evidence="2">Alpha-E domain-containing protein</fullName>
    </submittedName>
</protein>
<dbReference type="AlphaFoldDB" id="A0A4U0P3R9"/>
<evidence type="ECO:0000313" key="3">
    <source>
        <dbReference type="Proteomes" id="UP000306808"/>
    </source>
</evidence>
<dbReference type="InterPro" id="IPR051680">
    <property type="entry name" value="ATP-dep_Glu-Cys_Ligase-2"/>
</dbReference>